<reference evidence="2 3" key="1">
    <citation type="submission" date="2020-12" db="EMBL/GenBank/DDBJ databases">
        <title>Comparative genomic insights into the epidemiology and virulence of plant pathogenic Pseudomonads from Turkey.</title>
        <authorList>
            <person name="Dillon M."/>
            <person name="Ruiz-Bedoya T."/>
            <person name="Bendalovic-Torma C."/>
            <person name="Guttman K.M."/>
            <person name="Kwak H."/>
            <person name="Middleton M.A."/>
            <person name="Wang P.W."/>
            <person name="Horuz S."/>
            <person name="Aysan Y."/>
            <person name="Guttman D.S."/>
        </authorList>
    </citation>
    <scope>NUCLEOTIDE SEQUENCE [LARGE SCALE GENOMIC DNA]</scope>
    <source>
        <strain evidence="2 3">S4_EA_3a</strain>
    </source>
</reference>
<keyword evidence="1" id="KW-0472">Membrane</keyword>
<organism evidence="2 3">
    <name type="scientific">Pseudomonas veronii</name>
    <dbReference type="NCBI Taxonomy" id="76761"/>
    <lineage>
        <taxon>Bacteria</taxon>
        <taxon>Pseudomonadati</taxon>
        <taxon>Pseudomonadota</taxon>
        <taxon>Gammaproteobacteria</taxon>
        <taxon>Pseudomonadales</taxon>
        <taxon>Pseudomonadaceae</taxon>
        <taxon>Pseudomonas</taxon>
    </lineage>
</organism>
<proteinExistence type="predicted"/>
<keyword evidence="3" id="KW-1185">Reference proteome</keyword>
<sequence length="89" mass="9865">MLTFFAQVVLFFTAVTAGRVCVANGYRKLGIAAFLLLELGYLSMWFGNRWVAGTMLLIGAGIVLRCQRESADKAVDQSTPKVWEGQDFQ</sequence>
<protein>
    <submittedName>
        <fullName evidence="2">Uncharacterized protein</fullName>
    </submittedName>
</protein>
<gene>
    <name evidence="2" type="ORF">YA0849_23395</name>
</gene>
<feature type="transmembrane region" description="Helical" evidence="1">
    <location>
        <begin position="41"/>
        <end position="64"/>
    </location>
</feature>
<dbReference type="EMBL" id="JAEILD010000124">
    <property type="protein sequence ID" value="MBI6651944.1"/>
    <property type="molecule type" value="Genomic_DNA"/>
</dbReference>
<keyword evidence="1" id="KW-0812">Transmembrane</keyword>
<dbReference type="RefSeq" id="WP_198718717.1">
    <property type="nucleotide sequence ID" value="NZ_JAEILD010000124.1"/>
</dbReference>
<evidence type="ECO:0000256" key="1">
    <source>
        <dbReference type="SAM" id="Phobius"/>
    </source>
</evidence>
<keyword evidence="1" id="KW-1133">Transmembrane helix</keyword>
<evidence type="ECO:0000313" key="3">
    <source>
        <dbReference type="Proteomes" id="UP000614123"/>
    </source>
</evidence>
<name>A0ABS0VLH4_PSEVE</name>
<accession>A0ABS0VLH4</accession>
<evidence type="ECO:0000313" key="2">
    <source>
        <dbReference type="EMBL" id="MBI6651944.1"/>
    </source>
</evidence>
<comment type="caution">
    <text evidence="2">The sequence shown here is derived from an EMBL/GenBank/DDBJ whole genome shotgun (WGS) entry which is preliminary data.</text>
</comment>
<dbReference type="Proteomes" id="UP000614123">
    <property type="component" value="Unassembled WGS sequence"/>
</dbReference>